<keyword evidence="3" id="KW-1133">Transmembrane helix</keyword>
<evidence type="ECO:0000256" key="2">
    <source>
        <dbReference type="ARBA" id="ARBA00022692"/>
    </source>
</evidence>
<evidence type="ECO:0000256" key="3">
    <source>
        <dbReference type="ARBA" id="ARBA00022989"/>
    </source>
</evidence>
<evidence type="ECO:0000313" key="6">
    <source>
        <dbReference type="Proteomes" id="UP001151529"/>
    </source>
</evidence>
<dbReference type="GO" id="GO:0005524">
    <property type="term" value="F:ATP binding"/>
    <property type="evidence" value="ECO:0007669"/>
    <property type="project" value="UniProtKB-KW"/>
</dbReference>
<evidence type="ECO:0000313" key="5">
    <source>
        <dbReference type="EMBL" id="KAJ6742034.1"/>
    </source>
</evidence>
<dbReference type="EMBL" id="JAPFFL010000002">
    <property type="protein sequence ID" value="KAJ6742034.1"/>
    <property type="molecule type" value="Genomic_DNA"/>
</dbReference>
<keyword evidence="5" id="KW-0547">Nucleotide-binding</keyword>
<accession>A0A9Q0ZPJ2</accession>
<sequence length="175" mass="19369">MIHKVVDIDSAKELGNSMSEVKGEVEFRNIEFEYPSRPGSLVLSRFNLKVMACQTVGLVGRSESGKSTEASMEEVMKAANAHNFICQLPEGYDTLEKWWESGSHEQLMQNLSCPISIMVQLQRNFVEVTSKAQDTGSSSSVVLDTEIANAEQKDNIQPLHSFCMASLLAVYLTTS</sequence>
<protein>
    <submittedName>
        <fullName evidence="5">ATP-BINDING CASSETTE SUB-FAMILY B</fullName>
    </submittedName>
</protein>
<comment type="subcellular location">
    <subcellularLocation>
        <location evidence="1">Membrane</location>
        <topology evidence="1">Multi-pass membrane protein</topology>
    </subcellularLocation>
</comment>
<dbReference type="Gene3D" id="1.20.1560.10">
    <property type="entry name" value="ABC transporter type 1, transmembrane domain"/>
    <property type="match status" value="1"/>
</dbReference>
<name>A0A9Q0ZPJ2_SALVM</name>
<reference evidence="5" key="2">
    <citation type="journal article" date="2023" name="Int. J. Mol. Sci.">
        <title>De Novo Assembly and Annotation of 11 Diverse Shrub Willow (Salix) Genomes Reveals Novel Gene Organization in Sex-Linked Regions.</title>
        <authorList>
            <person name="Hyden B."/>
            <person name="Feng K."/>
            <person name="Yates T.B."/>
            <person name="Jawdy S."/>
            <person name="Cereghino C."/>
            <person name="Smart L.B."/>
            <person name="Muchero W."/>
        </authorList>
    </citation>
    <scope>NUCLEOTIDE SEQUENCE [LARGE SCALE GENOMIC DNA]</scope>
    <source>
        <tissue evidence="5">Shoot tip</tissue>
    </source>
</reference>
<evidence type="ECO:0000256" key="4">
    <source>
        <dbReference type="ARBA" id="ARBA00023136"/>
    </source>
</evidence>
<dbReference type="PANTHER" id="PTHR24222">
    <property type="entry name" value="ABC TRANSPORTER B FAMILY"/>
    <property type="match status" value="1"/>
</dbReference>
<dbReference type="SUPFAM" id="SSF52540">
    <property type="entry name" value="P-loop containing nucleoside triphosphate hydrolases"/>
    <property type="match status" value="1"/>
</dbReference>
<dbReference type="GO" id="GO:0042626">
    <property type="term" value="F:ATPase-coupled transmembrane transporter activity"/>
    <property type="evidence" value="ECO:0007669"/>
    <property type="project" value="TreeGrafter"/>
</dbReference>
<dbReference type="Gene3D" id="3.40.50.300">
    <property type="entry name" value="P-loop containing nucleotide triphosphate hydrolases"/>
    <property type="match status" value="1"/>
</dbReference>
<keyword evidence="5" id="KW-0067">ATP-binding</keyword>
<proteinExistence type="predicted"/>
<dbReference type="Proteomes" id="UP001151529">
    <property type="component" value="Chromosome 6"/>
</dbReference>
<evidence type="ECO:0000256" key="1">
    <source>
        <dbReference type="ARBA" id="ARBA00004141"/>
    </source>
</evidence>
<reference evidence="5" key="1">
    <citation type="submission" date="2022-11" db="EMBL/GenBank/DDBJ databases">
        <authorList>
            <person name="Hyden B.L."/>
            <person name="Feng K."/>
            <person name="Yates T."/>
            <person name="Jawdy S."/>
            <person name="Smart L.B."/>
            <person name="Muchero W."/>
        </authorList>
    </citation>
    <scope>NUCLEOTIDE SEQUENCE</scope>
    <source>
        <tissue evidence="5">Shoot tip</tissue>
    </source>
</reference>
<dbReference type="InterPro" id="IPR027417">
    <property type="entry name" value="P-loop_NTPase"/>
</dbReference>
<organism evidence="5 6">
    <name type="scientific">Salix viminalis</name>
    <name type="common">Common osier</name>
    <name type="synonym">Basket willow</name>
    <dbReference type="NCBI Taxonomy" id="40686"/>
    <lineage>
        <taxon>Eukaryota</taxon>
        <taxon>Viridiplantae</taxon>
        <taxon>Streptophyta</taxon>
        <taxon>Embryophyta</taxon>
        <taxon>Tracheophyta</taxon>
        <taxon>Spermatophyta</taxon>
        <taxon>Magnoliopsida</taxon>
        <taxon>eudicotyledons</taxon>
        <taxon>Gunneridae</taxon>
        <taxon>Pentapetalae</taxon>
        <taxon>rosids</taxon>
        <taxon>fabids</taxon>
        <taxon>Malpighiales</taxon>
        <taxon>Salicaceae</taxon>
        <taxon>Saliceae</taxon>
        <taxon>Salix</taxon>
    </lineage>
</organism>
<keyword evidence="4" id="KW-0472">Membrane</keyword>
<keyword evidence="6" id="KW-1185">Reference proteome</keyword>
<dbReference type="OrthoDB" id="1748963at2759"/>
<dbReference type="GO" id="GO:0005886">
    <property type="term" value="C:plasma membrane"/>
    <property type="evidence" value="ECO:0007669"/>
    <property type="project" value="TreeGrafter"/>
</dbReference>
<comment type="caution">
    <text evidence="5">The sequence shown here is derived from an EMBL/GenBank/DDBJ whole genome shotgun (WGS) entry which is preliminary data.</text>
</comment>
<gene>
    <name evidence="5" type="ORF">OIU85_016148</name>
</gene>
<keyword evidence="2" id="KW-0812">Transmembrane</keyword>
<dbReference type="InterPro" id="IPR036640">
    <property type="entry name" value="ABC1_TM_sf"/>
</dbReference>
<dbReference type="InterPro" id="IPR039421">
    <property type="entry name" value="Type_1_exporter"/>
</dbReference>
<dbReference type="AlphaFoldDB" id="A0A9Q0ZPJ2"/>
<dbReference type="PANTHER" id="PTHR24222:SF82">
    <property type="entry name" value="ABC TRANSPORTER DOMAIN-CONTAINING PROTEIN"/>
    <property type="match status" value="1"/>
</dbReference>